<name>A0AAU9D741_9BACT</name>
<sequence>MKNHAYSLSLFLLLSLFSVNAIFAQSQPKTEIKIKSITRDADGNEKVTERIYHSMEDYKADTSEFKRKHSNFATINIDSAGTNQFFGNGDFQKDIFEKVESMSRNFNGDFDELFKHFGKNNLNVKPRPNNNFFSSPITTALKPIDNKAASKIFPEASPYHKEFSFKSISTSLANDNLILRFATGTGDLKVSLTDKNGDYIFLDHRADFEGEYMQNINLRNAKPAEYLLQISQGKRSWSQILKLEKAE</sequence>
<dbReference type="RefSeq" id="WP_338391902.1">
    <property type="nucleotide sequence ID" value="NZ_AP025314.1"/>
</dbReference>
<keyword evidence="1" id="KW-0732">Signal</keyword>
<feature type="chain" id="PRO_5043493694" description="Por secretion system C-terminal sorting domain-containing protein" evidence="1">
    <location>
        <begin position="22"/>
        <end position="247"/>
    </location>
</feature>
<evidence type="ECO:0000256" key="1">
    <source>
        <dbReference type="SAM" id="SignalP"/>
    </source>
</evidence>
<proteinExistence type="predicted"/>
<organism evidence="2 3">
    <name type="scientific">Fulvitalea axinellae</name>
    <dbReference type="NCBI Taxonomy" id="1182444"/>
    <lineage>
        <taxon>Bacteria</taxon>
        <taxon>Pseudomonadati</taxon>
        <taxon>Bacteroidota</taxon>
        <taxon>Cytophagia</taxon>
        <taxon>Cytophagales</taxon>
        <taxon>Persicobacteraceae</taxon>
        <taxon>Fulvitalea</taxon>
    </lineage>
</organism>
<dbReference type="KEGG" id="fax:FUAX_27710"/>
<reference evidence="2 3" key="1">
    <citation type="submission" date="2021-12" db="EMBL/GenBank/DDBJ databases">
        <title>Genome sequencing of bacteria with rrn-lacking chromosome and rrn-plasmid.</title>
        <authorList>
            <person name="Anda M."/>
            <person name="Iwasaki W."/>
        </authorList>
    </citation>
    <scope>NUCLEOTIDE SEQUENCE [LARGE SCALE GENOMIC DNA]</scope>
    <source>
        <strain evidence="2 3">DSM 100852</strain>
    </source>
</reference>
<gene>
    <name evidence="2" type="ORF">FUAX_27710</name>
</gene>
<accession>A0AAU9D741</accession>
<evidence type="ECO:0000313" key="3">
    <source>
        <dbReference type="Proteomes" id="UP001348817"/>
    </source>
</evidence>
<evidence type="ECO:0008006" key="4">
    <source>
        <dbReference type="Google" id="ProtNLM"/>
    </source>
</evidence>
<dbReference type="AlphaFoldDB" id="A0AAU9D741"/>
<dbReference type="EMBL" id="AP025314">
    <property type="protein sequence ID" value="BDD10339.1"/>
    <property type="molecule type" value="Genomic_DNA"/>
</dbReference>
<protein>
    <recommendedName>
        <fullName evidence="4">Por secretion system C-terminal sorting domain-containing protein</fullName>
    </recommendedName>
</protein>
<evidence type="ECO:0000313" key="2">
    <source>
        <dbReference type="EMBL" id="BDD10339.1"/>
    </source>
</evidence>
<dbReference type="Proteomes" id="UP001348817">
    <property type="component" value="Chromosome"/>
</dbReference>
<keyword evidence="3" id="KW-1185">Reference proteome</keyword>
<feature type="signal peptide" evidence="1">
    <location>
        <begin position="1"/>
        <end position="21"/>
    </location>
</feature>